<name>A0ABQ2SYJ8_9DEIO</name>
<dbReference type="EMBL" id="BMQO01000034">
    <property type="protein sequence ID" value="GGS42477.1"/>
    <property type="molecule type" value="Genomic_DNA"/>
</dbReference>
<gene>
    <name evidence="2" type="ORF">GCM10008961_37080</name>
</gene>
<dbReference type="PROSITE" id="PS50943">
    <property type="entry name" value="HTH_CROC1"/>
    <property type="match status" value="1"/>
</dbReference>
<keyword evidence="3" id="KW-1185">Reference proteome</keyword>
<protein>
    <recommendedName>
        <fullName evidence="1">HTH cro/C1-type domain-containing protein</fullName>
    </recommendedName>
</protein>
<dbReference type="CDD" id="cd00093">
    <property type="entry name" value="HTH_XRE"/>
    <property type="match status" value="1"/>
</dbReference>
<dbReference type="Proteomes" id="UP000620633">
    <property type="component" value="Unassembled WGS sequence"/>
</dbReference>
<proteinExistence type="predicted"/>
<accession>A0ABQ2SYJ8</accession>
<organism evidence="2 3">
    <name type="scientific">Deinococcus knuensis</name>
    <dbReference type="NCBI Taxonomy" id="1837380"/>
    <lineage>
        <taxon>Bacteria</taxon>
        <taxon>Thermotogati</taxon>
        <taxon>Deinococcota</taxon>
        <taxon>Deinococci</taxon>
        <taxon>Deinococcales</taxon>
        <taxon>Deinococcaceae</taxon>
        <taxon>Deinococcus</taxon>
    </lineage>
</organism>
<reference evidence="3" key="1">
    <citation type="journal article" date="2019" name="Int. J. Syst. Evol. Microbiol.">
        <title>The Global Catalogue of Microorganisms (GCM) 10K type strain sequencing project: providing services to taxonomists for standard genome sequencing and annotation.</title>
        <authorList>
            <consortium name="The Broad Institute Genomics Platform"/>
            <consortium name="The Broad Institute Genome Sequencing Center for Infectious Disease"/>
            <person name="Wu L."/>
            <person name="Ma J."/>
        </authorList>
    </citation>
    <scope>NUCLEOTIDE SEQUENCE [LARGE SCALE GENOMIC DNA]</scope>
    <source>
        <strain evidence="3">JCM 31406</strain>
    </source>
</reference>
<dbReference type="InterPro" id="IPR001387">
    <property type="entry name" value="Cro/C1-type_HTH"/>
</dbReference>
<comment type="caution">
    <text evidence="2">The sequence shown here is derived from an EMBL/GenBank/DDBJ whole genome shotgun (WGS) entry which is preliminary data.</text>
</comment>
<dbReference type="Gene3D" id="1.10.260.40">
    <property type="entry name" value="lambda repressor-like DNA-binding domains"/>
    <property type="match status" value="1"/>
</dbReference>
<dbReference type="SMART" id="SM00530">
    <property type="entry name" value="HTH_XRE"/>
    <property type="match status" value="1"/>
</dbReference>
<dbReference type="SUPFAM" id="SSF47413">
    <property type="entry name" value="lambda repressor-like DNA-binding domains"/>
    <property type="match status" value="1"/>
</dbReference>
<feature type="domain" description="HTH cro/C1-type" evidence="1">
    <location>
        <begin position="26"/>
        <end position="80"/>
    </location>
</feature>
<dbReference type="RefSeq" id="WP_189066913.1">
    <property type="nucleotide sequence ID" value="NZ_BMQO01000034.1"/>
</dbReference>
<evidence type="ECO:0000313" key="2">
    <source>
        <dbReference type="EMBL" id="GGS42477.1"/>
    </source>
</evidence>
<dbReference type="Pfam" id="PF01381">
    <property type="entry name" value="HTH_3"/>
    <property type="match status" value="1"/>
</dbReference>
<dbReference type="InterPro" id="IPR010982">
    <property type="entry name" value="Lambda_DNA-bd_dom_sf"/>
</dbReference>
<evidence type="ECO:0000259" key="1">
    <source>
        <dbReference type="PROSITE" id="PS50943"/>
    </source>
</evidence>
<evidence type="ECO:0000313" key="3">
    <source>
        <dbReference type="Proteomes" id="UP000620633"/>
    </source>
</evidence>
<sequence length="99" mass="11035">MPSNGERPPGPPLQRTPLSTAFGSHIRQIRLELGYSQEELAARAQLDRTFVGRVERGEFRISLENAAALARACDVSLWKILQRAEETEALPIKDPSQSH</sequence>